<dbReference type="EMBL" id="CP014854">
    <property type="protein sequence ID" value="ASI99942.1"/>
    <property type="molecule type" value="Genomic_DNA"/>
</dbReference>
<evidence type="ECO:0008006" key="3">
    <source>
        <dbReference type="Google" id="ProtNLM"/>
    </source>
</evidence>
<reference evidence="1 2" key="1">
    <citation type="submission" date="2016-03" db="EMBL/GenBank/DDBJ databases">
        <title>Complete genome sequence of Thermococcus celer.</title>
        <authorList>
            <person name="Oger P.M."/>
        </authorList>
    </citation>
    <scope>NUCLEOTIDE SEQUENCE [LARGE SCALE GENOMIC DNA]</scope>
    <source>
        <strain evidence="1 2">Vu 13</strain>
    </source>
</reference>
<evidence type="ECO:0000313" key="2">
    <source>
        <dbReference type="Proteomes" id="UP000197156"/>
    </source>
</evidence>
<organism evidence="1 2">
    <name type="scientific">Thermococcus celer Vu 13 = JCM 8558</name>
    <dbReference type="NCBI Taxonomy" id="1293037"/>
    <lineage>
        <taxon>Archaea</taxon>
        <taxon>Methanobacteriati</taxon>
        <taxon>Methanobacteriota</taxon>
        <taxon>Thermococci</taxon>
        <taxon>Thermococcales</taxon>
        <taxon>Thermococcaceae</taxon>
        <taxon>Thermococcus</taxon>
    </lineage>
</organism>
<dbReference type="Proteomes" id="UP000197156">
    <property type="component" value="Chromosome"/>
</dbReference>
<dbReference type="Gene3D" id="2.130.10.10">
    <property type="entry name" value="YVTN repeat-like/Quinoprotein amine dehydrogenase"/>
    <property type="match status" value="1"/>
</dbReference>
<gene>
    <name evidence="1" type="ORF">A3L02_06605</name>
</gene>
<dbReference type="InterPro" id="IPR015943">
    <property type="entry name" value="WD40/YVTN_repeat-like_dom_sf"/>
</dbReference>
<proteinExistence type="predicted"/>
<dbReference type="AlphaFoldDB" id="A0A218P4V2"/>
<protein>
    <recommendedName>
        <fullName evidence="3">Anaphase-promoting complex subunit 4 WD40 domain-containing protein</fullName>
    </recommendedName>
</protein>
<accession>A0A218P4V2</accession>
<dbReference type="OrthoDB" id="94500at2157"/>
<keyword evidence="2" id="KW-1185">Reference proteome</keyword>
<sequence>MPFMDMSPDGSLSAVIDWNNHIVYLVKPDGTAVSFDVQGNDDVEPVISGVVVKDGRVYVLGSYEAFSGVRVYSWNGQVGELEHGGSGSVADGMRRSPDGKHLCYLVSVSPTEQVLRCDWGETKLTPNDYDINWVSNTGLVVLTEGGKSFVLKDGENLATLNTPNVIAYGDRLIASEDGTLKILAPNGTVLATRENAGFSQTTLLRWTLLPTGRYIFRHEPLEDTHVFTWNLSEVKTLPGFPYFANENFVVTAKDGVIHCYSLRDFHEVFSVKVPGDSLGYVRLSDDGKVMLISGETGDFWLYVAK</sequence>
<evidence type="ECO:0000313" key="1">
    <source>
        <dbReference type="EMBL" id="ASI99942.1"/>
    </source>
</evidence>
<dbReference type="KEGG" id="tce:A3L02_06605"/>
<dbReference type="SUPFAM" id="SSF101898">
    <property type="entry name" value="NHL repeat"/>
    <property type="match status" value="1"/>
</dbReference>
<name>A0A218P4V2_THECE</name>